<dbReference type="Pfam" id="PF00486">
    <property type="entry name" value="Trans_reg_C"/>
    <property type="match status" value="1"/>
</dbReference>
<dbReference type="PANTHER" id="PTHR48111:SF50">
    <property type="entry name" value="KDP OPERON TRANSCRIPTIONAL REGULATORY PROTEIN KDPE"/>
    <property type="match status" value="1"/>
</dbReference>
<dbReference type="Proteomes" id="UP001199355">
    <property type="component" value="Unassembled WGS sequence"/>
</dbReference>
<dbReference type="PROSITE" id="PS50110">
    <property type="entry name" value="RESPONSE_REGULATORY"/>
    <property type="match status" value="1"/>
</dbReference>
<dbReference type="PANTHER" id="PTHR48111">
    <property type="entry name" value="REGULATOR OF RPOS"/>
    <property type="match status" value="1"/>
</dbReference>
<keyword evidence="7 11" id="KW-0238">DNA-binding</keyword>
<dbReference type="Pfam" id="PF00072">
    <property type="entry name" value="Response_reg"/>
    <property type="match status" value="1"/>
</dbReference>
<comment type="subcellular location">
    <subcellularLocation>
        <location evidence="1">Cytoplasm</location>
    </subcellularLocation>
</comment>
<name>A0AAE3AZQ9_9FIRM</name>
<keyword evidence="15" id="KW-1185">Reference proteome</keyword>
<keyword evidence="6" id="KW-0805">Transcription regulation</keyword>
<dbReference type="InterPro" id="IPR036388">
    <property type="entry name" value="WH-like_DNA-bd_sf"/>
</dbReference>
<dbReference type="CDD" id="cd17620">
    <property type="entry name" value="REC_OmpR_KdpE-like"/>
    <property type="match status" value="1"/>
</dbReference>
<evidence type="ECO:0000256" key="10">
    <source>
        <dbReference type="PROSITE-ProRule" id="PRU00169"/>
    </source>
</evidence>
<evidence type="ECO:0000313" key="14">
    <source>
        <dbReference type="EMBL" id="MCC2169072.1"/>
    </source>
</evidence>
<reference evidence="14 15" key="1">
    <citation type="submission" date="2021-10" db="EMBL/GenBank/DDBJ databases">
        <title>Anaerobic single-cell dispensing facilitates the cultivation of human gut bacteria.</title>
        <authorList>
            <person name="Afrizal A."/>
        </authorList>
    </citation>
    <scope>NUCLEOTIDE SEQUENCE [LARGE SCALE GENOMIC DNA]</scope>
    <source>
        <strain evidence="14 15">CLA-AA-H244</strain>
    </source>
</reference>
<dbReference type="AlphaFoldDB" id="A0AAE3AZQ9"/>
<dbReference type="FunFam" id="3.40.50.2300:FF:000021">
    <property type="entry name" value="Two-component system response regulator KdpE"/>
    <property type="match status" value="1"/>
</dbReference>
<proteinExistence type="predicted"/>
<dbReference type="SUPFAM" id="SSF52172">
    <property type="entry name" value="CheY-like"/>
    <property type="match status" value="1"/>
</dbReference>
<dbReference type="GO" id="GO:0005829">
    <property type="term" value="C:cytosol"/>
    <property type="evidence" value="ECO:0007669"/>
    <property type="project" value="TreeGrafter"/>
</dbReference>
<dbReference type="PROSITE" id="PS51755">
    <property type="entry name" value="OMPR_PHOB"/>
    <property type="match status" value="1"/>
</dbReference>
<evidence type="ECO:0000256" key="2">
    <source>
        <dbReference type="ARBA" id="ARBA00018672"/>
    </source>
</evidence>
<gene>
    <name evidence="14" type="ORF">LKD45_15505</name>
</gene>
<evidence type="ECO:0000256" key="7">
    <source>
        <dbReference type="ARBA" id="ARBA00023125"/>
    </source>
</evidence>
<keyword evidence="8" id="KW-0804">Transcription</keyword>
<evidence type="ECO:0000256" key="4">
    <source>
        <dbReference type="ARBA" id="ARBA00022553"/>
    </source>
</evidence>
<comment type="caution">
    <text evidence="14">The sequence shown here is derived from an EMBL/GenBank/DDBJ whole genome shotgun (WGS) entry which is preliminary data.</text>
</comment>
<dbReference type="GO" id="GO:0045893">
    <property type="term" value="P:positive regulation of DNA-templated transcription"/>
    <property type="evidence" value="ECO:0007669"/>
    <property type="project" value="UniProtKB-ARBA"/>
</dbReference>
<evidence type="ECO:0000256" key="3">
    <source>
        <dbReference type="ARBA" id="ARBA00022490"/>
    </source>
</evidence>
<keyword evidence="4 10" id="KW-0597">Phosphoprotein</keyword>
<evidence type="ECO:0000256" key="5">
    <source>
        <dbReference type="ARBA" id="ARBA00023012"/>
    </source>
</evidence>
<evidence type="ECO:0000256" key="9">
    <source>
        <dbReference type="ARBA" id="ARBA00024867"/>
    </source>
</evidence>
<keyword evidence="3" id="KW-0963">Cytoplasm</keyword>
<dbReference type="InterPro" id="IPR001789">
    <property type="entry name" value="Sig_transdc_resp-reg_receiver"/>
</dbReference>
<accession>A0AAE3AZQ9</accession>
<feature type="modified residue" description="4-aspartylphosphate" evidence="10">
    <location>
        <position position="55"/>
    </location>
</feature>
<evidence type="ECO:0000313" key="15">
    <source>
        <dbReference type="Proteomes" id="UP001199355"/>
    </source>
</evidence>
<evidence type="ECO:0000256" key="1">
    <source>
        <dbReference type="ARBA" id="ARBA00004496"/>
    </source>
</evidence>
<evidence type="ECO:0000256" key="6">
    <source>
        <dbReference type="ARBA" id="ARBA00023015"/>
    </source>
</evidence>
<dbReference type="CDD" id="cd00383">
    <property type="entry name" value="trans_reg_C"/>
    <property type="match status" value="1"/>
</dbReference>
<evidence type="ECO:0000259" key="13">
    <source>
        <dbReference type="PROSITE" id="PS51755"/>
    </source>
</evidence>
<dbReference type="InterPro" id="IPR039420">
    <property type="entry name" value="WalR-like"/>
</dbReference>
<dbReference type="Gene3D" id="3.40.50.2300">
    <property type="match status" value="1"/>
</dbReference>
<dbReference type="SMART" id="SM00862">
    <property type="entry name" value="Trans_reg_C"/>
    <property type="match status" value="1"/>
</dbReference>
<dbReference type="RefSeq" id="WP_118497046.1">
    <property type="nucleotide sequence ID" value="NZ_JAJEQF010000060.1"/>
</dbReference>
<feature type="domain" description="OmpR/PhoB-type" evidence="13">
    <location>
        <begin position="134"/>
        <end position="233"/>
    </location>
</feature>
<dbReference type="InterPro" id="IPR001867">
    <property type="entry name" value="OmpR/PhoB-type_DNA-bd"/>
</dbReference>
<dbReference type="GO" id="GO:0000987">
    <property type="term" value="F:cis-regulatory region sequence-specific DNA binding"/>
    <property type="evidence" value="ECO:0007669"/>
    <property type="project" value="UniProtKB-ARBA"/>
</dbReference>
<dbReference type="InterPro" id="IPR011006">
    <property type="entry name" value="CheY-like_superfamily"/>
</dbReference>
<feature type="domain" description="Response regulatory" evidence="12">
    <location>
        <begin position="6"/>
        <end position="119"/>
    </location>
</feature>
<dbReference type="GO" id="GO:0032993">
    <property type="term" value="C:protein-DNA complex"/>
    <property type="evidence" value="ECO:0007669"/>
    <property type="project" value="TreeGrafter"/>
</dbReference>
<dbReference type="Gene3D" id="1.10.10.10">
    <property type="entry name" value="Winged helix-like DNA-binding domain superfamily/Winged helix DNA-binding domain"/>
    <property type="match status" value="1"/>
</dbReference>
<dbReference type="GO" id="GO:0042802">
    <property type="term" value="F:identical protein binding"/>
    <property type="evidence" value="ECO:0007669"/>
    <property type="project" value="UniProtKB-ARBA"/>
</dbReference>
<feature type="DNA-binding region" description="OmpR/PhoB-type" evidence="11">
    <location>
        <begin position="134"/>
        <end position="233"/>
    </location>
</feature>
<dbReference type="SMART" id="SM00448">
    <property type="entry name" value="REC"/>
    <property type="match status" value="1"/>
</dbReference>
<comment type="function">
    <text evidence="9">May play the central regulatory role in sporulation. It may be an element of the effector pathway responsible for the activation of sporulation genes in response to nutritional stress. Spo0A may act in concert with spo0H (a sigma factor) to control the expression of some genes that are critical to the sporulation process.</text>
</comment>
<organism evidence="14 15">
    <name type="scientific">Gallintestinimicrobium propionicum</name>
    <dbReference type="NCBI Taxonomy" id="2981770"/>
    <lineage>
        <taxon>Bacteria</taxon>
        <taxon>Bacillati</taxon>
        <taxon>Bacillota</taxon>
        <taxon>Clostridia</taxon>
        <taxon>Lachnospirales</taxon>
        <taxon>Lachnospiraceae</taxon>
        <taxon>Gallintestinimicrobium</taxon>
    </lineage>
</organism>
<keyword evidence="5" id="KW-0902">Two-component regulatory system</keyword>
<evidence type="ECO:0000259" key="12">
    <source>
        <dbReference type="PROSITE" id="PS50110"/>
    </source>
</evidence>
<dbReference type="EMBL" id="JAJEQF010000060">
    <property type="protein sequence ID" value="MCC2169072.1"/>
    <property type="molecule type" value="Genomic_DNA"/>
</dbReference>
<evidence type="ECO:0000256" key="8">
    <source>
        <dbReference type="ARBA" id="ARBA00023163"/>
    </source>
</evidence>
<dbReference type="GO" id="GO:0000156">
    <property type="term" value="F:phosphorelay response regulator activity"/>
    <property type="evidence" value="ECO:0007669"/>
    <property type="project" value="TreeGrafter"/>
</dbReference>
<protein>
    <recommendedName>
        <fullName evidence="2">Stage 0 sporulation protein A homolog</fullName>
    </recommendedName>
</protein>
<evidence type="ECO:0000256" key="11">
    <source>
        <dbReference type="PROSITE-ProRule" id="PRU01091"/>
    </source>
</evidence>
<sequence length="236" mass="26904">MEVRDRILIIEDDRSIRKFFRTILEANRYDVISADTGEEGYSLITSQCPDLVILDLGLPDIDGMEILSRLRKWSGMPVVVISARSHEKDKVEALDLGADDYITKPFGTSEMLARIRAAIRHSRAGYQGPAGGMTGVFEAKDLLIDYDKHRAYKGGLDLNLTQNEFRLVSLLSRYAGKVLTYDFMIREIWGPNMENNNRILRVNMANIRRKLEKNPAQPEYIFTEIGVGYRMIEPEG</sequence>